<dbReference type="GO" id="GO:0046872">
    <property type="term" value="F:metal ion binding"/>
    <property type="evidence" value="ECO:0007669"/>
    <property type="project" value="UniProtKB-KW"/>
</dbReference>
<evidence type="ECO:0000256" key="1">
    <source>
        <dbReference type="ARBA" id="ARBA00007261"/>
    </source>
</evidence>
<dbReference type="SUPFAM" id="SSF63411">
    <property type="entry name" value="LuxS/MPP-like metallohydrolase"/>
    <property type="match status" value="1"/>
</dbReference>
<evidence type="ECO:0000313" key="8">
    <source>
        <dbReference type="EMBL" id="KAJ7318284.1"/>
    </source>
</evidence>
<evidence type="ECO:0000256" key="5">
    <source>
        <dbReference type="ARBA" id="ARBA00022833"/>
    </source>
</evidence>
<evidence type="ECO:0000256" key="6">
    <source>
        <dbReference type="ARBA" id="ARBA00023049"/>
    </source>
</evidence>
<keyword evidence="2" id="KW-0645">Protease</keyword>
<dbReference type="InterPro" id="IPR011765">
    <property type="entry name" value="Pept_M16_N"/>
</dbReference>
<keyword evidence="6" id="KW-0482">Metalloprotease</keyword>
<evidence type="ECO:0000259" key="7">
    <source>
        <dbReference type="Pfam" id="PF00675"/>
    </source>
</evidence>
<dbReference type="GO" id="GO:0043171">
    <property type="term" value="P:peptide catabolic process"/>
    <property type="evidence" value="ECO:0007669"/>
    <property type="project" value="TreeGrafter"/>
</dbReference>
<feature type="domain" description="Peptidase M16 N-terminal" evidence="7">
    <location>
        <begin position="50"/>
        <end position="164"/>
    </location>
</feature>
<evidence type="ECO:0000256" key="2">
    <source>
        <dbReference type="ARBA" id="ARBA00022670"/>
    </source>
</evidence>
<dbReference type="GO" id="GO:0005829">
    <property type="term" value="C:cytosol"/>
    <property type="evidence" value="ECO:0007669"/>
    <property type="project" value="TreeGrafter"/>
</dbReference>
<keyword evidence="4" id="KW-0378">Hydrolase</keyword>
<dbReference type="AlphaFoldDB" id="A0AAD6ZCY1"/>
<dbReference type="PANTHER" id="PTHR43690:SF18">
    <property type="entry name" value="INSULIN-DEGRADING ENZYME-RELATED"/>
    <property type="match status" value="1"/>
</dbReference>
<dbReference type="InterPro" id="IPR011249">
    <property type="entry name" value="Metalloenz_LuxS/M16"/>
</dbReference>
<keyword evidence="9" id="KW-1185">Reference proteome</keyword>
<accession>A0AAD6ZCY1</accession>
<protein>
    <submittedName>
        <fullName evidence="8">Metalloenzyme, LuxS/M16 peptidase-like protein</fullName>
    </submittedName>
</protein>
<dbReference type="GO" id="GO:0004222">
    <property type="term" value="F:metalloendopeptidase activity"/>
    <property type="evidence" value="ECO:0007669"/>
    <property type="project" value="TreeGrafter"/>
</dbReference>
<gene>
    <name evidence="8" type="ORF">DFH08DRAFT_819895</name>
</gene>
<name>A0AAD6ZCY1_9AGAR</name>
<dbReference type="Pfam" id="PF00675">
    <property type="entry name" value="Peptidase_M16"/>
    <property type="match status" value="1"/>
</dbReference>
<keyword evidence="3" id="KW-0479">Metal-binding</keyword>
<evidence type="ECO:0000256" key="3">
    <source>
        <dbReference type="ARBA" id="ARBA00022723"/>
    </source>
</evidence>
<comment type="caution">
    <text evidence="8">The sequence shown here is derived from an EMBL/GenBank/DDBJ whole genome shotgun (WGS) entry which is preliminary data.</text>
</comment>
<dbReference type="GO" id="GO:0051603">
    <property type="term" value="P:proteolysis involved in protein catabolic process"/>
    <property type="evidence" value="ECO:0007669"/>
    <property type="project" value="TreeGrafter"/>
</dbReference>
<comment type="similarity">
    <text evidence="1">Belongs to the peptidase M16 family.</text>
</comment>
<evidence type="ECO:0000256" key="4">
    <source>
        <dbReference type="ARBA" id="ARBA00022801"/>
    </source>
</evidence>
<dbReference type="PANTHER" id="PTHR43690">
    <property type="entry name" value="NARDILYSIN"/>
    <property type="match status" value="1"/>
</dbReference>
<dbReference type="Gene3D" id="3.30.830.10">
    <property type="entry name" value="Metalloenzyme, LuxS/M16 peptidase-like"/>
    <property type="match status" value="2"/>
</dbReference>
<evidence type="ECO:0000313" key="9">
    <source>
        <dbReference type="Proteomes" id="UP001218218"/>
    </source>
</evidence>
<dbReference type="Proteomes" id="UP001218218">
    <property type="component" value="Unassembled WGS sequence"/>
</dbReference>
<dbReference type="GO" id="GO:0005739">
    <property type="term" value="C:mitochondrion"/>
    <property type="evidence" value="ECO:0007669"/>
    <property type="project" value="TreeGrafter"/>
</dbReference>
<keyword evidence="5" id="KW-0862">Zinc</keyword>
<reference evidence="8" key="1">
    <citation type="submission" date="2023-03" db="EMBL/GenBank/DDBJ databases">
        <title>Massive genome expansion in bonnet fungi (Mycena s.s.) driven by repeated elements and novel gene families across ecological guilds.</title>
        <authorList>
            <consortium name="Lawrence Berkeley National Laboratory"/>
            <person name="Harder C.B."/>
            <person name="Miyauchi S."/>
            <person name="Viragh M."/>
            <person name="Kuo A."/>
            <person name="Thoen E."/>
            <person name="Andreopoulos B."/>
            <person name="Lu D."/>
            <person name="Skrede I."/>
            <person name="Drula E."/>
            <person name="Henrissat B."/>
            <person name="Morin E."/>
            <person name="Kohler A."/>
            <person name="Barry K."/>
            <person name="LaButti K."/>
            <person name="Morin E."/>
            <person name="Salamov A."/>
            <person name="Lipzen A."/>
            <person name="Mereny Z."/>
            <person name="Hegedus B."/>
            <person name="Baldrian P."/>
            <person name="Stursova M."/>
            <person name="Weitz H."/>
            <person name="Taylor A."/>
            <person name="Grigoriev I.V."/>
            <person name="Nagy L.G."/>
            <person name="Martin F."/>
            <person name="Kauserud H."/>
        </authorList>
    </citation>
    <scope>NUCLEOTIDE SEQUENCE</scope>
    <source>
        <strain evidence="8">CBHHK002</strain>
    </source>
</reference>
<proteinExistence type="inferred from homology"/>
<dbReference type="EMBL" id="JARIHO010000058">
    <property type="protein sequence ID" value="KAJ7318284.1"/>
    <property type="molecule type" value="Genomic_DNA"/>
</dbReference>
<organism evidence="8 9">
    <name type="scientific">Mycena albidolilacea</name>
    <dbReference type="NCBI Taxonomy" id="1033008"/>
    <lineage>
        <taxon>Eukaryota</taxon>
        <taxon>Fungi</taxon>
        <taxon>Dikarya</taxon>
        <taxon>Basidiomycota</taxon>
        <taxon>Agaricomycotina</taxon>
        <taxon>Agaricomycetes</taxon>
        <taxon>Agaricomycetidae</taxon>
        <taxon>Agaricales</taxon>
        <taxon>Marasmiineae</taxon>
        <taxon>Mycenaceae</taxon>
        <taxon>Mycena</taxon>
    </lineage>
</organism>
<dbReference type="InterPro" id="IPR050626">
    <property type="entry name" value="Peptidase_M16"/>
</dbReference>
<sequence length="245" mass="27653">MATISDWERVTPASAPPFSVFTRSLQKSEQDDREYRLIRLENGLEAMFVHESKADKAAASLDVAGGHLYDPDDMPGLPHFCEYLLFMGTEEIPRENEYSEFLAKNNATPALSQALTRFAGFFHSPLFAPSCTSRELNVVDSEHKKNHQSDMWRIFQIGKHLSIPGHPWLKFGRGTRLKAKGRLENTQNGHLAPSPIPIYYELDSASRIVADLLERSELIDRWKLPVSLFALISGGTEFLNELPPL</sequence>